<evidence type="ECO:0000313" key="4">
    <source>
        <dbReference type="Proteomes" id="UP000676310"/>
    </source>
</evidence>
<dbReference type="RefSeq" id="XP_043174517.1">
    <property type="nucleotide sequence ID" value="XM_043318582.1"/>
</dbReference>
<feature type="region of interest" description="Disordered" evidence="1">
    <location>
        <begin position="45"/>
        <end position="153"/>
    </location>
</feature>
<keyword evidence="4" id="KW-1185">Reference proteome</keyword>
<evidence type="ECO:0000256" key="2">
    <source>
        <dbReference type="SAM" id="SignalP"/>
    </source>
</evidence>
<dbReference type="OrthoDB" id="3695738at2759"/>
<dbReference type="GeneID" id="67011159"/>
<accession>A0A8J2IGL1</accession>
<evidence type="ECO:0000313" key="3">
    <source>
        <dbReference type="EMBL" id="CAG5184163.1"/>
    </source>
</evidence>
<feature type="signal peptide" evidence="2">
    <location>
        <begin position="1"/>
        <end position="18"/>
    </location>
</feature>
<reference evidence="3" key="1">
    <citation type="submission" date="2021-05" db="EMBL/GenBank/DDBJ databases">
        <authorList>
            <person name="Stam R."/>
        </authorList>
    </citation>
    <scope>NUCLEOTIDE SEQUENCE</scope>
    <source>
        <strain evidence="3">CS162</strain>
    </source>
</reference>
<feature type="compositionally biased region" description="Basic and acidic residues" evidence="1">
    <location>
        <begin position="54"/>
        <end position="153"/>
    </location>
</feature>
<feature type="chain" id="PRO_5035318665" evidence="2">
    <location>
        <begin position="19"/>
        <end position="153"/>
    </location>
</feature>
<organism evidence="3 4">
    <name type="scientific">Alternaria atra</name>
    <dbReference type="NCBI Taxonomy" id="119953"/>
    <lineage>
        <taxon>Eukaryota</taxon>
        <taxon>Fungi</taxon>
        <taxon>Dikarya</taxon>
        <taxon>Ascomycota</taxon>
        <taxon>Pezizomycotina</taxon>
        <taxon>Dothideomycetes</taxon>
        <taxon>Pleosporomycetidae</taxon>
        <taxon>Pleosporales</taxon>
        <taxon>Pleosporineae</taxon>
        <taxon>Pleosporaceae</taxon>
        <taxon>Alternaria</taxon>
        <taxon>Alternaria sect. Ulocladioides</taxon>
    </lineage>
</organism>
<dbReference type="EMBL" id="CAJRGZ010000029">
    <property type="protein sequence ID" value="CAG5184163.1"/>
    <property type="molecule type" value="Genomic_DNA"/>
</dbReference>
<sequence>MRFSQAVVIAAVAATVAAKPIVARSDNVKAWDDYNKCCEIRDKYDPKHACVKPDGPKYNDYGKNDDKKKREDNDKKKHEDDDKKKHEDDDKKKHEDDGKTKREDDDKKKHEDDGKKKHEDDGKKKHEDDDKKNDYKNDKKDGPKMDGDKKYDE</sequence>
<comment type="caution">
    <text evidence="3">The sequence shown here is derived from an EMBL/GenBank/DDBJ whole genome shotgun (WGS) entry which is preliminary data.</text>
</comment>
<dbReference type="AlphaFoldDB" id="A0A8J2IGL1"/>
<proteinExistence type="predicted"/>
<gene>
    <name evidence="3" type="ORF">ALTATR162_LOCUS10942</name>
</gene>
<protein>
    <submittedName>
        <fullName evidence="3">Uncharacterized protein</fullName>
    </submittedName>
</protein>
<keyword evidence="2" id="KW-0732">Signal</keyword>
<evidence type="ECO:0000256" key="1">
    <source>
        <dbReference type="SAM" id="MobiDB-lite"/>
    </source>
</evidence>
<name>A0A8J2IGL1_9PLEO</name>
<dbReference type="Proteomes" id="UP000676310">
    <property type="component" value="Unassembled WGS sequence"/>
</dbReference>